<dbReference type="RefSeq" id="WP_005690730.1">
    <property type="nucleotide sequence ID" value="NZ_CABFNI010000001.1"/>
</dbReference>
<dbReference type="Proteomes" id="UP000307517">
    <property type="component" value="Unassembled WGS sequence"/>
</dbReference>
<dbReference type="PANTHER" id="PTHR46558">
    <property type="entry name" value="TRACRIPTIONAL REGULATORY PROTEIN-RELATED-RELATED"/>
    <property type="match status" value="1"/>
</dbReference>
<keyword evidence="2" id="KW-1133">Transmembrane helix</keyword>
<evidence type="ECO:0000256" key="2">
    <source>
        <dbReference type="SAM" id="Phobius"/>
    </source>
</evidence>
<reference evidence="5 6" key="1">
    <citation type="submission" date="2019-04" db="EMBL/GenBank/DDBJ databases">
        <title>Genome Announcement to Ensure Probiotic Safety of Lactobacillus rhamnosus UBLR-58.</title>
        <authorList>
            <person name="Sulthana A."/>
            <person name="Lakshmi S.G."/>
            <person name="Madempudi R.S."/>
        </authorList>
    </citation>
    <scope>NUCLEOTIDE SEQUENCE [LARGE SCALE GENOMIC DNA]</scope>
    <source>
        <strain evidence="5 6">UBLR-58</strain>
    </source>
</reference>
<evidence type="ECO:0000259" key="3">
    <source>
        <dbReference type="PROSITE" id="PS50943"/>
    </source>
</evidence>
<feature type="transmembrane region" description="Helical" evidence="2">
    <location>
        <begin position="81"/>
        <end position="98"/>
    </location>
</feature>
<dbReference type="SMART" id="SM00530">
    <property type="entry name" value="HTH_XRE"/>
    <property type="match status" value="1"/>
</dbReference>
<comment type="caution">
    <text evidence="4">The sequence shown here is derived from an EMBL/GenBank/DDBJ whole genome shotgun (WGS) entry which is preliminary data.</text>
</comment>
<keyword evidence="2" id="KW-0472">Membrane</keyword>
<accession>A0A508YHS4</accession>
<dbReference type="Pfam" id="PF13560">
    <property type="entry name" value="HTH_31"/>
    <property type="match status" value="1"/>
</dbReference>
<keyword evidence="1" id="KW-0238">DNA-binding</keyword>
<dbReference type="PANTHER" id="PTHR46558:SF4">
    <property type="entry name" value="DNA-BIDING PHAGE PROTEIN"/>
    <property type="match status" value="1"/>
</dbReference>
<gene>
    <name evidence="5" type="ORF">E6L36_00900</name>
    <name evidence="4" type="ORF">H0N82_00490</name>
</gene>
<feature type="transmembrane region" description="Helical" evidence="2">
    <location>
        <begin position="104"/>
        <end position="123"/>
    </location>
</feature>
<dbReference type="InterPro" id="IPR001387">
    <property type="entry name" value="Cro/C1-type_HTH"/>
</dbReference>
<feature type="domain" description="HTH cro/C1-type" evidence="3">
    <location>
        <begin position="10"/>
        <end position="64"/>
    </location>
</feature>
<feature type="transmembrane region" description="Helical" evidence="2">
    <location>
        <begin position="160"/>
        <end position="179"/>
    </location>
</feature>
<name>A0A508YHS4_LACRH</name>
<dbReference type="CDD" id="cd00093">
    <property type="entry name" value="HTH_XRE"/>
    <property type="match status" value="1"/>
</dbReference>
<organism evidence="4 7">
    <name type="scientific">Lacticaseibacillus rhamnosus</name>
    <name type="common">Lactobacillus rhamnosus</name>
    <dbReference type="NCBI Taxonomy" id="47715"/>
    <lineage>
        <taxon>Bacteria</taxon>
        <taxon>Bacillati</taxon>
        <taxon>Bacillota</taxon>
        <taxon>Bacilli</taxon>
        <taxon>Lactobacillales</taxon>
        <taxon>Lactobacillaceae</taxon>
        <taxon>Lacticaseibacillus</taxon>
    </lineage>
</organism>
<evidence type="ECO:0000256" key="1">
    <source>
        <dbReference type="ARBA" id="ARBA00023125"/>
    </source>
</evidence>
<keyword evidence="2" id="KW-0812">Transmembrane</keyword>
<proteinExistence type="predicted"/>
<evidence type="ECO:0000313" key="6">
    <source>
        <dbReference type="Proteomes" id="UP000307517"/>
    </source>
</evidence>
<dbReference type="EMBL" id="SSHM01000001">
    <property type="protein sequence ID" value="THC79098.1"/>
    <property type="molecule type" value="Genomic_DNA"/>
</dbReference>
<reference evidence="4 7" key="2">
    <citation type="submission" date="2020-07" db="EMBL/GenBank/DDBJ databases">
        <title>Organ Donor 1.</title>
        <authorList>
            <person name="Marsh A.J."/>
            <person name="Azcarate-Peril M.A."/>
        </authorList>
    </citation>
    <scope>NUCLEOTIDE SEQUENCE [LARGE SCALE GENOMIC DNA]</scope>
    <source>
        <strain evidence="4 7">AMC0712</strain>
    </source>
</reference>
<feature type="transmembrane region" description="Helical" evidence="2">
    <location>
        <begin position="130"/>
        <end position="148"/>
    </location>
</feature>
<dbReference type="InterPro" id="IPR010982">
    <property type="entry name" value="Lambda_DNA-bd_dom_sf"/>
</dbReference>
<dbReference type="PROSITE" id="PS50943">
    <property type="entry name" value="HTH_CROC1"/>
    <property type="match status" value="1"/>
</dbReference>
<dbReference type="AlphaFoldDB" id="A0A508YHS4"/>
<evidence type="ECO:0000313" key="5">
    <source>
        <dbReference type="EMBL" id="THC79098.1"/>
    </source>
</evidence>
<dbReference type="Proteomes" id="UP000552935">
    <property type="component" value="Unassembled WGS sequence"/>
</dbReference>
<dbReference type="GO" id="GO:0003677">
    <property type="term" value="F:DNA binding"/>
    <property type="evidence" value="ECO:0007669"/>
    <property type="project" value="UniProtKB-KW"/>
</dbReference>
<evidence type="ECO:0000313" key="7">
    <source>
        <dbReference type="Proteomes" id="UP000552935"/>
    </source>
</evidence>
<sequence length="189" mass="21151">MTTSVLGNHLKTLRLTRQLTQAQVAHQLFVSRKTVSTWETGRHQPDLQTVCQLADFYQITVDELLRPVPSKATKKTSARPVTFLGPALAIMIVGRLGYVARPEMLLLTDFVLGFLGGLLLSWWQQWLKPQVLHGLCVFLAAVLFSLAWQNLFAMAFGLQLVYMATAMTLLLPLIGASLQKLGRTFKTLR</sequence>
<evidence type="ECO:0000313" key="4">
    <source>
        <dbReference type="EMBL" id="NZA03627.1"/>
    </source>
</evidence>
<protein>
    <submittedName>
        <fullName evidence="4">Helix-turn-helix transcriptional regulator</fullName>
    </submittedName>
    <submittedName>
        <fullName evidence="5">XRE family transcriptional regulator</fullName>
    </submittedName>
</protein>
<dbReference type="Gene3D" id="1.10.260.40">
    <property type="entry name" value="lambda repressor-like DNA-binding domains"/>
    <property type="match status" value="1"/>
</dbReference>
<dbReference type="SUPFAM" id="SSF47413">
    <property type="entry name" value="lambda repressor-like DNA-binding domains"/>
    <property type="match status" value="1"/>
</dbReference>
<dbReference type="EMBL" id="JACCKI010000001">
    <property type="protein sequence ID" value="NZA03627.1"/>
    <property type="molecule type" value="Genomic_DNA"/>
</dbReference>